<evidence type="ECO:0000256" key="2">
    <source>
        <dbReference type="ARBA" id="ARBA00022801"/>
    </source>
</evidence>
<protein>
    <submittedName>
        <fullName evidence="4">Cysteine hydrolase family protein</fullName>
        <ecNumber evidence="4">3.-.-.-</ecNumber>
    </submittedName>
</protein>
<dbReference type="InterPro" id="IPR000868">
    <property type="entry name" value="Isochorismatase-like_dom"/>
</dbReference>
<evidence type="ECO:0000313" key="4">
    <source>
        <dbReference type="EMBL" id="MFC3886180.1"/>
    </source>
</evidence>
<evidence type="ECO:0000256" key="1">
    <source>
        <dbReference type="ARBA" id="ARBA00006336"/>
    </source>
</evidence>
<name>A0ABV8B8D4_9BACI</name>
<keyword evidence="5" id="KW-1185">Reference proteome</keyword>
<reference evidence="5" key="1">
    <citation type="journal article" date="2019" name="Int. J. Syst. Evol. Microbiol.">
        <title>The Global Catalogue of Microorganisms (GCM) 10K type strain sequencing project: providing services to taxonomists for standard genome sequencing and annotation.</title>
        <authorList>
            <consortium name="The Broad Institute Genomics Platform"/>
            <consortium name="The Broad Institute Genome Sequencing Center for Infectious Disease"/>
            <person name="Wu L."/>
            <person name="Ma J."/>
        </authorList>
    </citation>
    <scope>NUCLEOTIDE SEQUENCE [LARGE SCALE GENOMIC DNA]</scope>
    <source>
        <strain evidence="5">CCUG 61889</strain>
    </source>
</reference>
<dbReference type="EMBL" id="JBHRZT010000072">
    <property type="protein sequence ID" value="MFC3886180.1"/>
    <property type="molecule type" value="Genomic_DNA"/>
</dbReference>
<proteinExistence type="inferred from homology"/>
<sequence>MSETALLLIDVQNDYFPGGKMELDRSEETACNAKKVLDHFRRKKLSILHIQHLSTREGANFFLPDTNGCEFHELVIPQEDEFIIQKHFPNSFRDTGLLSTLKKKNVQHLVIAGMMSHMCVDSTVRAAFDLGFRCTVIEDACTTRDLSLYEKQIPALTVHQSIMAALSGLYAKVTRADNWIRESTR</sequence>
<dbReference type="SUPFAM" id="SSF52499">
    <property type="entry name" value="Isochorismatase-like hydrolases"/>
    <property type="match status" value="1"/>
</dbReference>
<gene>
    <name evidence="4" type="ORF">ACFOU2_22915</name>
</gene>
<dbReference type="PANTHER" id="PTHR43540:SF1">
    <property type="entry name" value="ISOCHORISMATASE HYDROLASE"/>
    <property type="match status" value="1"/>
</dbReference>
<dbReference type="CDD" id="cd01014">
    <property type="entry name" value="nicotinamidase_related"/>
    <property type="match status" value="1"/>
</dbReference>
<comment type="caution">
    <text evidence="4">The sequence shown here is derived from an EMBL/GenBank/DDBJ whole genome shotgun (WGS) entry which is preliminary data.</text>
</comment>
<dbReference type="PANTHER" id="PTHR43540">
    <property type="entry name" value="PEROXYUREIDOACRYLATE/UREIDOACRYLATE AMIDOHYDROLASE-RELATED"/>
    <property type="match status" value="1"/>
</dbReference>
<accession>A0ABV8B8D4</accession>
<feature type="domain" description="Isochorismatase-like" evidence="3">
    <location>
        <begin position="4"/>
        <end position="156"/>
    </location>
</feature>
<evidence type="ECO:0000313" key="5">
    <source>
        <dbReference type="Proteomes" id="UP001595752"/>
    </source>
</evidence>
<evidence type="ECO:0000259" key="3">
    <source>
        <dbReference type="Pfam" id="PF00857"/>
    </source>
</evidence>
<dbReference type="EC" id="3.-.-.-" evidence="4"/>
<dbReference type="Proteomes" id="UP001595752">
    <property type="component" value="Unassembled WGS sequence"/>
</dbReference>
<dbReference type="Gene3D" id="3.40.50.850">
    <property type="entry name" value="Isochorismatase-like"/>
    <property type="match status" value="1"/>
</dbReference>
<dbReference type="InterPro" id="IPR050272">
    <property type="entry name" value="Isochorismatase-like_hydrls"/>
</dbReference>
<comment type="similarity">
    <text evidence="1">Belongs to the isochorismatase family.</text>
</comment>
<dbReference type="Pfam" id="PF00857">
    <property type="entry name" value="Isochorismatase"/>
    <property type="match status" value="1"/>
</dbReference>
<dbReference type="InterPro" id="IPR036380">
    <property type="entry name" value="Isochorismatase-like_sf"/>
</dbReference>
<organism evidence="4 5">
    <name type="scientific">Bacillus songklensis</name>
    <dbReference type="NCBI Taxonomy" id="1069116"/>
    <lineage>
        <taxon>Bacteria</taxon>
        <taxon>Bacillati</taxon>
        <taxon>Bacillota</taxon>
        <taxon>Bacilli</taxon>
        <taxon>Bacillales</taxon>
        <taxon>Bacillaceae</taxon>
        <taxon>Bacillus</taxon>
    </lineage>
</organism>
<dbReference type="GO" id="GO:0016787">
    <property type="term" value="F:hydrolase activity"/>
    <property type="evidence" value="ECO:0007669"/>
    <property type="project" value="UniProtKB-KW"/>
</dbReference>
<keyword evidence="2 4" id="KW-0378">Hydrolase</keyword>
<dbReference type="RefSeq" id="WP_377918548.1">
    <property type="nucleotide sequence ID" value="NZ_JBHRZT010000072.1"/>
</dbReference>